<gene>
    <name evidence="1" type="ORF">HGM15179_012202</name>
</gene>
<dbReference type="OrthoDB" id="6262491at2759"/>
<proteinExistence type="predicted"/>
<comment type="caution">
    <text evidence="1">The sequence shown here is derived from an EMBL/GenBank/DDBJ whole genome shotgun (WGS) entry which is preliminary data.</text>
</comment>
<accession>A0A8K1GA95</accession>
<keyword evidence="2" id="KW-1185">Reference proteome</keyword>
<sequence length="150" mass="15441">MAPGTACSSAQGCRSIQPWFLSLTPVWIPVSHCLTGHCTGVRASSRAHPNVLDVWIQDSEGSTSPTSPSTARRWEIGVALPHLINPTSLPCPFPSPAACLATLCLEGSGPLASLAACDSSTLLCASANSGIHVLRVGGGPEPALREVAVF</sequence>
<name>A0A8K1GA95_9PASS</name>
<dbReference type="Proteomes" id="UP000796761">
    <property type="component" value="Unassembled WGS sequence"/>
</dbReference>
<reference evidence="1" key="1">
    <citation type="submission" date="2019-04" db="EMBL/GenBank/DDBJ databases">
        <title>Genome assembly of Zosterops borbonicus 15179.</title>
        <authorList>
            <person name="Leroy T."/>
            <person name="Anselmetti Y."/>
            <person name="Tilak M.-K."/>
            <person name="Nabholz B."/>
        </authorList>
    </citation>
    <scope>NUCLEOTIDE SEQUENCE</scope>
    <source>
        <strain evidence="1">HGM_15179</strain>
        <tissue evidence="1">Muscle</tissue>
    </source>
</reference>
<protein>
    <submittedName>
        <fullName evidence="1">Uncharacterized protein</fullName>
    </submittedName>
</protein>
<dbReference type="AlphaFoldDB" id="A0A8K1GA95"/>
<evidence type="ECO:0000313" key="2">
    <source>
        <dbReference type="Proteomes" id="UP000796761"/>
    </source>
</evidence>
<dbReference type="EMBL" id="SWJQ01000400">
    <property type="protein sequence ID" value="TRZ14895.1"/>
    <property type="molecule type" value="Genomic_DNA"/>
</dbReference>
<evidence type="ECO:0000313" key="1">
    <source>
        <dbReference type="EMBL" id="TRZ14895.1"/>
    </source>
</evidence>
<organism evidence="1 2">
    <name type="scientific">Zosterops borbonicus</name>
    <dbReference type="NCBI Taxonomy" id="364589"/>
    <lineage>
        <taxon>Eukaryota</taxon>
        <taxon>Metazoa</taxon>
        <taxon>Chordata</taxon>
        <taxon>Craniata</taxon>
        <taxon>Vertebrata</taxon>
        <taxon>Euteleostomi</taxon>
        <taxon>Archelosauria</taxon>
        <taxon>Archosauria</taxon>
        <taxon>Dinosauria</taxon>
        <taxon>Saurischia</taxon>
        <taxon>Theropoda</taxon>
        <taxon>Coelurosauria</taxon>
        <taxon>Aves</taxon>
        <taxon>Neognathae</taxon>
        <taxon>Neoaves</taxon>
        <taxon>Telluraves</taxon>
        <taxon>Australaves</taxon>
        <taxon>Passeriformes</taxon>
        <taxon>Sylvioidea</taxon>
        <taxon>Zosteropidae</taxon>
        <taxon>Zosterops</taxon>
    </lineage>
</organism>